<dbReference type="PANTHER" id="PTHR11552">
    <property type="entry name" value="GLUCOSE-METHANOL-CHOLINE GMC OXIDOREDUCTASE"/>
    <property type="match status" value="1"/>
</dbReference>
<sequence length="614" mass="62905">MGVASCSARNAPVGDGGNISRSVAQVNKRVEIVLARGVNSGKYAPGPAATQSTSGGVPNTTSDHRCDRVGRAADVTTSGSVPARTGGRCRHRSLTAGPGRLSDACPDAVVEARSRTSQTNAPGGRAVGTARAFDFVIVGGGAAGCVLAGRLSAREGASVLLLEAGPGAASDPRVADPDRWAGLQGTELDWAFRSPPQPGLGGREIPVPRGRALGGSTAMNAMVWLRADRSDLDRWDVPGWSADELRPAFTRAEHRDGTGTGLDVTKLTGEHPWSRAFLQAALEAGHPLTGDFNRDGTSGTGYYTVSRRAGRRRSARDGYLAPARGRPGLTVLTGAEVRRLVIDGGRATAVEYTRDGAAETALVTGEVLLAAGAVGSPHLLCASGVGPAAALRGLGVSPRVDLPGVGENLHDHIAVSVTFTAAEPDPSASRSGLGEAGLFTGDGAGTRFHFWLGPSTDPAGRTFSLAVGLTRPASRGRLGFGADGRPLPDPGYLTARSDRDDLVEALSVIGDLAGGPALRALWDGPPPEVLKAGRAVAADHVRDTAGTQFHLVGTCRMGTDDEAVVAPDLRVRGLENVRVADASVLPEITTGGPQATVYAVAEHAAGLVLGADGR</sequence>
<evidence type="ECO:0000256" key="4">
    <source>
        <dbReference type="ARBA" id="ARBA00022827"/>
    </source>
</evidence>
<dbReference type="Gene3D" id="3.50.50.60">
    <property type="entry name" value="FAD/NAD(P)-binding domain"/>
    <property type="match status" value="1"/>
</dbReference>
<comment type="caution">
    <text evidence="9">The sequence shown here is derived from an EMBL/GenBank/DDBJ whole genome shotgun (WGS) entry which is preliminary data.</text>
</comment>
<evidence type="ECO:0000256" key="6">
    <source>
        <dbReference type="SAM" id="MobiDB-lite"/>
    </source>
</evidence>
<gene>
    <name evidence="9" type="ORF">GNZ18_21130</name>
</gene>
<name>A0A7K1L3S8_9ACTN</name>
<dbReference type="Pfam" id="PF00732">
    <property type="entry name" value="GMC_oxred_N"/>
    <property type="match status" value="1"/>
</dbReference>
<evidence type="ECO:0000259" key="8">
    <source>
        <dbReference type="PROSITE" id="PS00624"/>
    </source>
</evidence>
<keyword evidence="3 5" id="KW-0285">Flavoprotein</keyword>
<feature type="domain" description="Glucose-methanol-choline oxidoreductase N-terminal" evidence="8">
    <location>
        <begin position="372"/>
        <end position="386"/>
    </location>
</feature>
<evidence type="ECO:0000256" key="2">
    <source>
        <dbReference type="ARBA" id="ARBA00010790"/>
    </source>
</evidence>
<reference evidence="9 10" key="1">
    <citation type="submission" date="2019-11" db="EMBL/GenBank/DDBJ databases">
        <authorList>
            <person name="Cao P."/>
        </authorList>
    </citation>
    <scope>NUCLEOTIDE SEQUENCE [LARGE SCALE GENOMIC DNA]</scope>
    <source>
        <strain evidence="9 10">NEAU-AAG5</strain>
    </source>
</reference>
<evidence type="ECO:0000256" key="1">
    <source>
        <dbReference type="ARBA" id="ARBA00001974"/>
    </source>
</evidence>
<feature type="domain" description="Glucose-methanol-choline oxidoreductase N-terminal" evidence="7">
    <location>
        <begin position="210"/>
        <end position="233"/>
    </location>
</feature>
<feature type="compositionally biased region" description="Polar residues" evidence="6">
    <location>
        <begin position="49"/>
        <end position="61"/>
    </location>
</feature>
<keyword evidence="10" id="KW-1185">Reference proteome</keyword>
<dbReference type="InterPro" id="IPR000172">
    <property type="entry name" value="GMC_OxRdtase_N"/>
</dbReference>
<dbReference type="InterPro" id="IPR007867">
    <property type="entry name" value="GMC_OxRtase_C"/>
</dbReference>
<dbReference type="Gene3D" id="3.30.560.10">
    <property type="entry name" value="Glucose Oxidase, domain 3"/>
    <property type="match status" value="1"/>
</dbReference>
<protein>
    <submittedName>
        <fullName evidence="9">NAD(P)-binding protein</fullName>
    </submittedName>
</protein>
<evidence type="ECO:0000256" key="3">
    <source>
        <dbReference type="ARBA" id="ARBA00022630"/>
    </source>
</evidence>
<dbReference type="Proteomes" id="UP000432015">
    <property type="component" value="Unassembled WGS sequence"/>
</dbReference>
<dbReference type="PANTHER" id="PTHR11552:SF147">
    <property type="entry name" value="CHOLINE DEHYDROGENASE, MITOCHONDRIAL"/>
    <property type="match status" value="1"/>
</dbReference>
<keyword evidence="4 5" id="KW-0274">FAD</keyword>
<dbReference type="InterPro" id="IPR012132">
    <property type="entry name" value="GMC_OxRdtase"/>
</dbReference>
<dbReference type="PROSITE" id="PS00624">
    <property type="entry name" value="GMC_OXRED_2"/>
    <property type="match status" value="1"/>
</dbReference>
<dbReference type="InterPro" id="IPR036188">
    <property type="entry name" value="FAD/NAD-bd_sf"/>
</dbReference>
<dbReference type="AlphaFoldDB" id="A0A7K1L3S8"/>
<comment type="similarity">
    <text evidence="2 5">Belongs to the GMC oxidoreductase family.</text>
</comment>
<dbReference type="GO" id="GO:0016614">
    <property type="term" value="F:oxidoreductase activity, acting on CH-OH group of donors"/>
    <property type="evidence" value="ECO:0007669"/>
    <property type="project" value="InterPro"/>
</dbReference>
<dbReference type="SUPFAM" id="SSF51905">
    <property type="entry name" value="FAD/NAD(P)-binding domain"/>
    <property type="match status" value="1"/>
</dbReference>
<evidence type="ECO:0000313" key="10">
    <source>
        <dbReference type="Proteomes" id="UP000432015"/>
    </source>
</evidence>
<dbReference type="Pfam" id="PF05199">
    <property type="entry name" value="GMC_oxred_C"/>
    <property type="match status" value="1"/>
</dbReference>
<dbReference type="GO" id="GO:0050660">
    <property type="term" value="F:flavin adenine dinucleotide binding"/>
    <property type="evidence" value="ECO:0007669"/>
    <property type="project" value="InterPro"/>
</dbReference>
<accession>A0A7K1L3S8</accession>
<proteinExistence type="inferred from homology"/>
<comment type="cofactor">
    <cofactor evidence="1">
        <name>FAD</name>
        <dbReference type="ChEBI" id="CHEBI:57692"/>
    </cofactor>
</comment>
<dbReference type="PROSITE" id="PS00623">
    <property type="entry name" value="GMC_OXRED_1"/>
    <property type="match status" value="1"/>
</dbReference>
<evidence type="ECO:0000313" key="9">
    <source>
        <dbReference type="EMBL" id="MUN39084.1"/>
    </source>
</evidence>
<evidence type="ECO:0000256" key="5">
    <source>
        <dbReference type="RuleBase" id="RU003968"/>
    </source>
</evidence>
<feature type="region of interest" description="Disordered" evidence="6">
    <location>
        <begin position="40"/>
        <end position="63"/>
    </location>
</feature>
<dbReference type="EMBL" id="WOFH01000007">
    <property type="protein sequence ID" value="MUN39084.1"/>
    <property type="molecule type" value="Genomic_DNA"/>
</dbReference>
<organism evidence="9 10">
    <name type="scientific">Actinomadura litoris</name>
    <dbReference type="NCBI Taxonomy" id="2678616"/>
    <lineage>
        <taxon>Bacteria</taxon>
        <taxon>Bacillati</taxon>
        <taxon>Actinomycetota</taxon>
        <taxon>Actinomycetes</taxon>
        <taxon>Streptosporangiales</taxon>
        <taxon>Thermomonosporaceae</taxon>
        <taxon>Actinomadura</taxon>
    </lineage>
</organism>
<dbReference type="SUPFAM" id="SSF54373">
    <property type="entry name" value="FAD-linked reductases, C-terminal domain"/>
    <property type="match status" value="1"/>
</dbReference>
<evidence type="ECO:0000259" key="7">
    <source>
        <dbReference type="PROSITE" id="PS00623"/>
    </source>
</evidence>